<proteinExistence type="inferred from homology"/>
<dbReference type="AlphaFoldDB" id="A0A9D9DZW8"/>
<dbReference type="Pfam" id="PF00011">
    <property type="entry name" value="HSP20"/>
    <property type="match status" value="1"/>
</dbReference>
<comment type="caution">
    <text evidence="4">The sequence shown here is derived from an EMBL/GenBank/DDBJ whole genome shotgun (WGS) entry which is preliminary data.</text>
</comment>
<dbReference type="SUPFAM" id="SSF49764">
    <property type="entry name" value="HSP20-like chaperones"/>
    <property type="match status" value="1"/>
</dbReference>
<feature type="domain" description="SHSP" evidence="3">
    <location>
        <begin position="26"/>
        <end position="143"/>
    </location>
</feature>
<name>A0A9D9DZW8_9SPIO</name>
<accession>A0A9D9DZW8</accession>
<organism evidence="4 5">
    <name type="scientific">Candidatus Ornithospirochaeta stercoripullorum</name>
    <dbReference type="NCBI Taxonomy" id="2840899"/>
    <lineage>
        <taxon>Bacteria</taxon>
        <taxon>Pseudomonadati</taxon>
        <taxon>Spirochaetota</taxon>
        <taxon>Spirochaetia</taxon>
        <taxon>Spirochaetales</taxon>
        <taxon>Spirochaetaceae</taxon>
        <taxon>Spirochaetaceae incertae sedis</taxon>
        <taxon>Candidatus Ornithospirochaeta</taxon>
    </lineage>
</organism>
<dbReference type="PROSITE" id="PS01031">
    <property type="entry name" value="SHSP"/>
    <property type="match status" value="1"/>
</dbReference>
<dbReference type="Gene3D" id="2.60.40.790">
    <property type="match status" value="1"/>
</dbReference>
<dbReference type="CDD" id="cd06464">
    <property type="entry name" value="ACD_sHsps-like"/>
    <property type="match status" value="1"/>
</dbReference>
<evidence type="ECO:0000256" key="2">
    <source>
        <dbReference type="RuleBase" id="RU003616"/>
    </source>
</evidence>
<dbReference type="InterPro" id="IPR008978">
    <property type="entry name" value="HSP20-like_chaperone"/>
</dbReference>
<dbReference type="EMBL" id="JADIMT010000052">
    <property type="protein sequence ID" value="MBO8436125.1"/>
    <property type="molecule type" value="Genomic_DNA"/>
</dbReference>
<evidence type="ECO:0000313" key="5">
    <source>
        <dbReference type="Proteomes" id="UP000823615"/>
    </source>
</evidence>
<reference evidence="4" key="2">
    <citation type="journal article" date="2021" name="PeerJ">
        <title>Extensive microbial diversity within the chicken gut microbiome revealed by metagenomics and culture.</title>
        <authorList>
            <person name="Gilroy R."/>
            <person name="Ravi A."/>
            <person name="Getino M."/>
            <person name="Pursley I."/>
            <person name="Horton D.L."/>
            <person name="Alikhan N.F."/>
            <person name="Baker D."/>
            <person name="Gharbi K."/>
            <person name="Hall N."/>
            <person name="Watson M."/>
            <person name="Adriaenssens E.M."/>
            <person name="Foster-Nyarko E."/>
            <person name="Jarju S."/>
            <person name="Secka A."/>
            <person name="Antonio M."/>
            <person name="Oren A."/>
            <person name="Chaudhuri R.R."/>
            <person name="La Ragione R."/>
            <person name="Hildebrand F."/>
            <person name="Pallen M.J."/>
        </authorList>
    </citation>
    <scope>NUCLEOTIDE SEQUENCE</scope>
    <source>
        <strain evidence="4">7293</strain>
    </source>
</reference>
<dbReference type="InterPro" id="IPR002068">
    <property type="entry name" value="A-crystallin/Hsp20_dom"/>
</dbReference>
<evidence type="ECO:0000259" key="3">
    <source>
        <dbReference type="PROSITE" id="PS01031"/>
    </source>
</evidence>
<protein>
    <submittedName>
        <fullName evidence="4">Hsp20/alpha crystallin family protein</fullName>
    </submittedName>
</protein>
<comment type="similarity">
    <text evidence="1 2">Belongs to the small heat shock protein (HSP20) family.</text>
</comment>
<reference evidence="4" key="1">
    <citation type="submission" date="2020-10" db="EMBL/GenBank/DDBJ databases">
        <authorList>
            <person name="Gilroy R."/>
        </authorList>
    </citation>
    <scope>NUCLEOTIDE SEQUENCE</scope>
    <source>
        <strain evidence="4">7293</strain>
    </source>
</reference>
<sequence length="143" mass="16350">MRYVITRTATPRLADFDTFFTDFFGDTATRKIPPVDIYETDSSYVIEAEIAGYSENDVHVQIKDHVLTISSEETWKERRARERAEKNMVISEINLPEFSRSFKMPEDADSDRAEAESHNGILVVTIPRIRKAAPGKIEIKIGK</sequence>
<gene>
    <name evidence="4" type="ORF">IAA97_04020</name>
</gene>
<evidence type="ECO:0000256" key="1">
    <source>
        <dbReference type="PROSITE-ProRule" id="PRU00285"/>
    </source>
</evidence>
<dbReference type="PANTHER" id="PTHR11527">
    <property type="entry name" value="HEAT-SHOCK PROTEIN 20 FAMILY MEMBER"/>
    <property type="match status" value="1"/>
</dbReference>
<dbReference type="InterPro" id="IPR031107">
    <property type="entry name" value="Small_HSP"/>
</dbReference>
<evidence type="ECO:0000313" key="4">
    <source>
        <dbReference type="EMBL" id="MBO8436125.1"/>
    </source>
</evidence>
<dbReference type="Proteomes" id="UP000823615">
    <property type="component" value="Unassembled WGS sequence"/>
</dbReference>